<reference evidence="13 14" key="1">
    <citation type="submission" date="2016-06" db="EMBL/GenBank/DDBJ databases">
        <title>Genome sequence of Clostridium acetireducens DSM 10703.</title>
        <authorList>
            <person name="Poehlein A."/>
            <person name="Fluechter S."/>
            <person name="Duerre P."/>
            <person name="Daniel R."/>
        </authorList>
    </citation>
    <scope>NUCLEOTIDE SEQUENCE [LARGE SCALE GENOMIC DNA]</scope>
    <source>
        <strain evidence="13 14">DSM 10703</strain>
    </source>
</reference>
<dbReference type="InterPro" id="IPR023011">
    <property type="entry name" value="ATP_synth_F0_asu_AS"/>
</dbReference>
<keyword evidence="6 11" id="KW-0375">Hydrogen ion transport</keyword>
<keyword evidence="4 11" id="KW-0138">CF(0)</keyword>
<dbReference type="PANTHER" id="PTHR42823:SF3">
    <property type="entry name" value="ATP SYNTHASE SUBUNIT A, CHLOROPLASTIC"/>
    <property type="match status" value="1"/>
</dbReference>
<name>A0A1E8EZR1_9CLOT</name>
<keyword evidence="8 11" id="KW-0406">Ion transport</keyword>
<dbReference type="STRING" id="1121290.CLAOCE_12400"/>
<keyword evidence="10 11" id="KW-0066">ATP synthesis</keyword>
<feature type="transmembrane region" description="Helical" evidence="11">
    <location>
        <begin position="77"/>
        <end position="99"/>
    </location>
</feature>
<dbReference type="GO" id="GO:0042777">
    <property type="term" value="P:proton motive force-driven plasma membrane ATP synthesis"/>
    <property type="evidence" value="ECO:0007669"/>
    <property type="project" value="TreeGrafter"/>
</dbReference>
<keyword evidence="11" id="KW-1003">Cell membrane</keyword>
<evidence type="ECO:0000256" key="6">
    <source>
        <dbReference type="ARBA" id="ARBA00022781"/>
    </source>
</evidence>
<proteinExistence type="inferred from homology"/>
<dbReference type="NCBIfam" id="NF004484">
    <property type="entry name" value="PRK05815.3-2"/>
    <property type="match status" value="1"/>
</dbReference>
<comment type="caution">
    <text evidence="13">The sequence shown here is derived from an EMBL/GenBank/DDBJ whole genome shotgun (WGS) entry which is preliminary data.</text>
</comment>
<feature type="transmembrane region" description="Helical" evidence="11">
    <location>
        <begin position="106"/>
        <end position="125"/>
    </location>
</feature>
<gene>
    <name evidence="11 13" type="primary">atpB</name>
    <name evidence="13" type="ORF">CLOACE_12400</name>
</gene>
<protein>
    <recommendedName>
        <fullName evidence="11 12">ATP synthase subunit a</fullName>
    </recommendedName>
    <alternativeName>
        <fullName evidence="11">ATP synthase F0 sector subunit a</fullName>
    </alternativeName>
    <alternativeName>
        <fullName evidence="11">F-ATPase subunit 6</fullName>
    </alternativeName>
</protein>
<sequence>MEEIKSLFNINLFGYNIGITSSIIIQWIIILIVAVISIVLTKDLKRVPDRKQSILESFVQFINNLVGENMGSEYKNFSPYIGTLFIFILLMNLTGLIGIKPPTGDINIALGLAAITFFIVQFNAIKKVGIKRYLLGYGEPFLFLLPLNLLERIMLPISLSLRLFGNMTAAVVVIDIIYNSLARLGWFAQIGIPIPAHAFFDVFDGVMQMFIFTMLTMINIKIIAEH</sequence>
<dbReference type="PANTHER" id="PTHR42823">
    <property type="entry name" value="ATP SYNTHASE SUBUNIT A, CHLOROPLASTIC"/>
    <property type="match status" value="1"/>
</dbReference>
<dbReference type="GO" id="GO:0045259">
    <property type="term" value="C:proton-transporting ATP synthase complex"/>
    <property type="evidence" value="ECO:0007669"/>
    <property type="project" value="UniProtKB-KW"/>
</dbReference>
<evidence type="ECO:0000256" key="4">
    <source>
        <dbReference type="ARBA" id="ARBA00022547"/>
    </source>
</evidence>
<dbReference type="CDD" id="cd00310">
    <property type="entry name" value="ATP-synt_Fo_a_6"/>
    <property type="match status" value="1"/>
</dbReference>
<evidence type="ECO:0000256" key="9">
    <source>
        <dbReference type="ARBA" id="ARBA00023136"/>
    </source>
</evidence>
<feature type="transmembrane region" description="Helical" evidence="11">
    <location>
        <begin position="12"/>
        <end position="40"/>
    </location>
</feature>
<keyword evidence="3 11" id="KW-0813">Transport</keyword>
<keyword evidence="7 11" id="KW-1133">Transmembrane helix</keyword>
<dbReference type="OrthoDB" id="9789241at2"/>
<keyword evidence="5 11" id="KW-0812">Transmembrane</keyword>
<evidence type="ECO:0000256" key="3">
    <source>
        <dbReference type="ARBA" id="ARBA00022448"/>
    </source>
</evidence>
<evidence type="ECO:0000256" key="1">
    <source>
        <dbReference type="ARBA" id="ARBA00004141"/>
    </source>
</evidence>
<dbReference type="AlphaFoldDB" id="A0A1E8EZR1"/>
<dbReference type="Gene3D" id="1.20.120.220">
    <property type="entry name" value="ATP synthase, F0 complex, subunit A"/>
    <property type="match status" value="1"/>
</dbReference>
<dbReference type="PRINTS" id="PR00123">
    <property type="entry name" value="ATPASEA"/>
</dbReference>
<dbReference type="RefSeq" id="WP_070110233.1">
    <property type="nucleotide sequence ID" value="NZ_LZFO01000014.1"/>
</dbReference>
<dbReference type="InterPro" id="IPR045082">
    <property type="entry name" value="ATP_syn_F0_a_bact/chloroplast"/>
</dbReference>
<keyword evidence="14" id="KW-1185">Reference proteome</keyword>
<evidence type="ECO:0000256" key="10">
    <source>
        <dbReference type="ARBA" id="ARBA00023310"/>
    </source>
</evidence>
<dbReference type="HAMAP" id="MF_01393">
    <property type="entry name" value="ATP_synth_a_bact"/>
    <property type="match status" value="1"/>
</dbReference>
<accession>A0A1E8EZR1</accession>
<comment type="function">
    <text evidence="11 12">Key component of the proton channel; it plays a direct role in the translocation of protons across the membrane.</text>
</comment>
<dbReference type="Pfam" id="PF00119">
    <property type="entry name" value="ATP-synt_A"/>
    <property type="match status" value="1"/>
</dbReference>
<dbReference type="SUPFAM" id="SSF81336">
    <property type="entry name" value="F1F0 ATP synthase subunit A"/>
    <property type="match status" value="1"/>
</dbReference>
<dbReference type="GO" id="GO:0046933">
    <property type="term" value="F:proton-transporting ATP synthase activity, rotational mechanism"/>
    <property type="evidence" value="ECO:0007669"/>
    <property type="project" value="UniProtKB-UniRule"/>
</dbReference>
<evidence type="ECO:0000256" key="12">
    <source>
        <dbReference type="RuleBase" id="RU000483"/>
    </source>
</evidence>
<dbReference type="InterPro" id="IPR000568">
    <property type="entry name" value="ATP_synth_F0_asu"/>
</dbReference>
<dbReference type="InterPro" id="IPR035908">
    <property type="entry name" value="F0_ATP_A_sf"/>
</dbReference>
<evidence type="ECO:0000313" key="13">
    <source>
        <dbReference type="EMBL" id="OFI06207.1"/>
    </source>
</evidence>
<dbReference type="GO" id="GO:0005886">
    <property type="term" value="C:plasma membrane"/>
    <property type="evidence" value="ECO:0007669"/>
    <property type="project" value="UniProtKB-SubCell"/>
</dbReference>
<dbReference type="PATRIC" id="fig|1121290.3.peg.1224"/>
<evidence type="ECO:0000256" key="7">
    <source>
        <dbReference type="ARBA" id="ARBA00022989"/>
    </source>
</evidence>
<dbReference type="EMBL" id="LZFO01000014">
    <property type="protein sequence ID" value="OFI06207.1"/>
    <property type="molecule type" value="Genomic_DNA"/>
</dbReference>
<dbReference type="PROSITE" id="PS00449">
    <property type="entry name" value="ATPASE_A"/>
    <property type="match status" value="1"/>
</dbReference>
<comment type="subcellular location">
    <subcellularLocation>
        <location evidence="11 12">Cell membrane</location>
        <topology evidence="11 12">Multi-pass membrane protein</topology>
    </subcellularLocation>
    <subcellularLocation>
        <location evidence="1">Membrane</location>
        <topology evidence="1">Multi-pass membrane protein</topology>
    </subcellularLocation>
</comment>
<evidence type="ECO:0000256" key="8">
    <source>
        <dbReference type="ARBA" id="ARBA00023065"/>
    </source>
</evidence>
<evidence type="ECO:0000256" key="11">
    <source>
        <dbReference type="HAMAP-Rule" id="MF_01393"/>
    </source>
</evidence>
<organism evidence="13 14">
    <name type="scientific">Clostridium acetireducens DSM 10703</name>
    <dbReference type="NCBI Taxonomy" id="1121290"/>
    <lineage>
        <taxon>Bacteria</taxon>
        <taxon>Bacillati</taxon>
        <taxon>Bacillota</taxon>
        <taxon>Clostridia</taxon>
        <taxon>Eubacteriales</taxon>
        <taxon>Clostridiaceae</taxon>
        <taxon>Clostridium</taxon>
    </lineage>
</organism>
<comment type="similarity">
    <text evidence="2 11 12">Belongs to the ATPase A chain family.</text>
</comment>
<dbReference type="NCBIfam" id="TIGR01131">
    <property type="entry name" value="ATP_synt_6_or_A"/>
    <property type="match status" value="1"/>
</dbReference>
<keyword evidence="9 11" id="KW-0472">Membrane</keyword>
<evidence type="ECO:0000256" key="2">
    <source>
        <dbReference type="ARBA" id="ARBA00006810"/>
    </source>
</evidence>
<feature type="transmembrane region" description="Helical" evidence="11">
    <location>
        <begin position="206"/>
        <end position="224"/>
    </location>
</feature>
<evidence type="ECO:0000313" key="14">
    <source>
        <dbReference type="Proteomes" id="UP000175744"/>
    </source>
</evidence>
<evidence type="ECO:0000256" key="5">
    <source>
        <dbReference type="ARBA" id="ARBA00022692"/>
    </source>
</evidence>
<dbReference type="Proteomes" id="UP000175744">
    <property type="component" value="Unassembled WGS sequence"/>
</dbReference>